<evidence type="ECO:0000256" key="1">
    <source>
        <dbReference type="SAM" id="SignalP"/>
    </source>
</evidence>
<dbReference type="Pfam" id="PF16868">
    <property type="entry name" value="NMT1_3"/>
    <property type="match status" value="1"/>
</dbReference>
<dbReference type="EMBL" id="QGNA01000003">
    <property type="protein sequence ID" value="PWS36095.1"/>
    <property type="molecule type" value="Genomic_DNA"/>
</dbReference>
<comment type="caution">
    <text evidence="2">The sequence shown here is derived from an EMBL/GenBank/DDBJ whole genome shotgun (WGS) entry which is preliminary data.</text>
</comment>
<name>A0A317FBA1_9PROT</name>
<dbReference type="NCBIfam" id="TIGR02122">
    <property type="entry name" value="TRAP_TAXI"/>
    <property type="match status" value="1"/>
</dbReference>
<organism evidence="2 3">
    <name type="scientific">Falsiroseomonas bella</name>
    <dbReference type="NCBI Taxonomy" id="2184016"/>
    <lineage>
        <taxon>Bacteria</taxon>
        <taxon>Pseudomonadati</taxon>
        <taxon>Pseudomonadota</taxon>
        <taxon>Alphaproteobacteria</taxon>
        <taxon>Acetobacterales</taxon>
        <taxon>Roseomonadaceae</taxon>
        <taxon>Falsiroseomonas</taxon>
    </lineage>
</organism>
<dbReference type="InterPro" id="IPR011852">
    <property type="entry name" value="TRAP_TAXI"/>
</dbReference>
<dbReference type="Gene3D" id="3.40.190.10">
    <property type="entry name" value="Periplasmic binding protein-like II"/>
    <property type="match status" value="2"/>
</dbReference>
<dbReference type="Proteomes" id="UP000245765">
    <property type="component" value="Unassembled WGS sequence"/>
</dbReference>
<dbReference type="AlphaFoldDB" id="A0A317FBA1"/>
<feature type="chain" id="PRO_5016425510" description="TAXI family TRAP transporter solute-binding subunit" evidence="1">
    <location>
        <begin position="21"/>
        <end position="487"/>
    </location>
</feature>
<protein>
    <recommendedName>
        <fullName evidence="4">TAXI family TRAP transporter solute-binding subunit</fullName>
    </recommendedName>
</protein>
<dbReference type="PANTHER" id="PTHR42941">
    <property type="entry name" value="SLL1037 PROTEIN"/>
    <property type="match status" value="1"/>
</dbReference>
<accession>A0A317FBA1</accession>
<reference evidence="3" key="1">
    <citation type="submission" date="2018-05" db="EMBL/GenBank/DDBJ databases">
        <authorList>
            <person name="Du Z."/>
            <person name="Wang X."/>
        </authorList>
    </citation>
    <scope>NUCLEOTIDE SEQUENCE [LARGE SCALE GENOMIC DNA]</scope>
    <source>
        <strain evidence="3">CQN31</strain>
    </source>
</reference>
<evidence type="ECO:0008006" key="4">
    <source>
        <dbReference type="Google" id="ProtNLM"/>
    </source>
</evidence>
<dbReference type="RefSeq" id="WP_109870889.1">
    <property type="nucleotide sequence ID" value="NZ_QGNA01000003.1"/>
</dbReference>
<dbReference type="OrthoDB" id="9780180at2"/>
<dbReference type="SUPFAM" id="SSF53850">
    <property type="entry name" value="Periplasmic binding protein-like II"/>
    <property type="match status" value="1"/>
</dbReference>
<sequence>MLRRLLLLLALLVAAPPAHALPETDALRAMVEARIAEAAGPGLLEVTVFRRMGQAPDPASGARIAYFAARLRLTRDHGFGAWDGRNLQALAAALGAGPRAISGANRDGNRAGDVLRVNGALRLREEGGRWVPLAAAPEETPVTAFQGQGARAERLLSAIETALTAGQQAAGGPIAPVIEQELAQAWRNIEARQARLRQGLPLAGGASGSEYARLADAIARLPPGVGLGQVVALPSAGSVENLRLLAEGTAVVAIAQADVALQALRGGAPQWEIPALPGLRALAALYPEAVHVVVPAISPLRDMASLRGRPVGVGAVGSGARVTAEAVLLAHGLDPAGTPRVVLMPEEVAEAMAGGRIAAAITASLAPAQAVLRLSEKVPLRFLPLEEDAVARLTGPEAPLLRLAIAAGTYPGQGEPIRTVATPAALVAADAPTPAEVGALLAKLFEGQGVAGTGGPAALMIRRETARGPLPLPFHAEARRFFGIGAP</sequence>
<keyword evidence="3" id="KW-1185">Reference proteome</keyword>
<evidence type="ECO:0000313" key="3">
    <source>
        <dbReference type="Proteomes" id="UP000245765"/>
    </source>
</evidence>
<dbReference type="PANTHER" id="PTHR42941:SF1">
    <property type="entry name" value="SLL1037 PROTEIN"/>
    <property type="match status" value="1"/>
</dbReference>
<keyword evidence="1" id="KW-0732">Signal</keyword>
<proteinExistence type="predicted"/>
<gene>
    <name evidence="2" type="ORF">DFH01_12880</name>
</gene>
<evidence type="ECO:0000313" key="2">
    <source>
        <dbReference type="EMBL" id="PWS36095.1"/>
    </source>
</evidence>
<feature type="signal peptide" evidence="1">
    <location>
        <begin position="1"/>
        <end position="20"/>
    </location>
</feature>